<evidence type="ECO:0000313" key="5">
    <source>
        <dbReference type="Proteomes" id="UP001500167"/>
    </source>
</evidence>
<keyword evidence="1" id="KW-0238">DNA-binding</keyword>
<protein>
    <recommendedName>
        <fullName evidence="3">HTH araC/xylS-type domain-containing protein</fullName>
    </recommendedName>
</protein>
<comment type="caution">
    <text evidence="4">The sequence shown here is derived from an EMBL/GenBank/DDBJ whole genome shotgun (WGS) entry which is preliminary data.</text>
</comment>
<proteinExistence type="predicted"/>
<evidence type="ECO:0000256" key="2">
    <source>
        <dbReference type="SAM" id="MobiDB-lite"/>
    </source>
</evidence>
<dbReference type="PANTHER" id="PTHR43280">
    <property type="entry name" value="ARAC-FAMILY TRANSCRIPTIONAL REGULATOR"/>
    <property type="match status" value="1"/>
</dbReference>
<dbReference type="Proteomes" id="UP001500167">
    <property type="component" value="Unassembled WGS sequence"/>
</dbReference>
<evidence type="ECO:0000313" key="4">
    <source>
        <dbReference type="EMBL" id="GAA4171864.1"/>
    </source>
</evidence>
<dbReference type="SMART" id="SM00342">
    <property type="entry name" value="HTH_ARAC"/>
    <property type="match status" value="1"/>
</dbReference>
<feature type="compositionally biased region" description="Basic and acidic residues" evidence="2">
    <location>
        <begin position="329"/>
        <end position="340"/>
    </location>
</feature>
<dbReference type="PANTHER" id="PTHR43280:SF2">
    <property type="entry name" value="HTH-TYPE TRANSCRIPTIONAL REGULATOR EXSA"/>
    <property type="match status" value="1"/>
</dbReference>
<feature type="compositionally biased region" description="Polar residues" evidence="2">
    <location>
        <begin position="319"/>
        <end position="328"/>
    </location>
</feature>
<accession>A0ABP7ZW25</accession>
<sequence>MERSYDFTLPEEYQLAELPKYDLSYPIRNAQERHWISPDNCISEQTFDGRYGYLYYYEFWMEKEEIIPVYTTLGDLHLTYSLQSSSPIRQCHEIHNFVMDFIEGRGAYLYLAKGEYRLIIPQGHHILVGFILDAGLFRPPANRHFNFLQQLVNAKKEQSLRSDKSVTFRVGEVTKRQLQLLFSKINPHILDNEYMLLKHLIFLIQLSRFKLLTDNQGRLIDQARNLLQIMILHQGAKVRLSDVAAVLLKSRDRINEEHKKQYAYTFHDYRNQLLLNYIASIIAGNEKLATTAEECGFSSINELHKFIKNQTGLTPLTFKQQQENAGNDRSSKNDLQEPPS</sequence>
<feature type="domain" description="HTH araC/xylS-type" evidence="3">
    <location>
        <begin position="224"/>
        <end position="321"/>
    </location>
</feature>
<keyword evidence="5" id="KW-1185">Reference proteome</keyword>
<dbReference type="RefSeq" id="WP_346084970.1">
    <property type="nucleotide sequence ID" value="NZ_BAAAZK010000002.1"/>
</dbReference>
<dbReference type="InterPro" id="IPR018060">
    <property type="entry name" value="HTH_AraC"/>
</dbReference>
<dbReference type="PROSITE" id="PS01124">
    <property type="entry name" value="HTH_ARAC_FAMILY_2"/>
    <property type="match status" value="1"/>
</dbReference>
<gene>
    <name evidence="4" type="ORF">GCM10022218_12610</name>
</gene>
<evidence type="ECO:0000259" key="3">
    <source>
        <dbReference type="PROSITE" id="PS01124"/>
    </source>
</evidence>
<organism evidence="4 5">
    <name type="scientific">Sphingobacterium ginsenosidimutans</name>
    <dbReference type="NCBI Taxonomy" id="687845"/>
    <lineage>
        <taxon>Bacteria</taxon>
        <taxon>Pseudomonadati</taxon>
        <taxon>Bacteroidota</taxon>
        <taxon>Sphingobacteriia</taxon>
        <taxon>Sphingobacteriales</taxon>
        <taxon>Sphingobacteriaceae</taxon>
        <taxon>Sphingobacterium</taxon>
    </lineage>
</organism>
<dbReference type="Pfam" id="PF12833">
    <property type="entry name" value="HTH_18"/>
    <property type="match status" value="1"/>
</dbReference>
<name>A0ABP7ZW25_9SPHI</name>
<dbReference type="Gene3D" id="1.10.10.60">
    <property type="entry name" value="Homeodomain-like"/>
    <property type="match status" value="1"/>
</dbReference>
<feature type="region of interest" description="Disordered" evidence="2">
    <location>
        <begin position="319"/>
        <end position="340"/>
    </location>
</feature>
<evidence type="ECO:0000256" key="1">
    <source>
        <dbReference type="ARBA" id="ARBA00023125"/>
    </source>
</evidence>
<reference evidence="5" key="1">
    <citation type="journal article" date="2019" name="Int. J. Syst. Evol. Microbiol.">
        <title>The Global Catalogue of Microorganisms (GCM) 10K type strain sequencing project: providing services to taxonomists for standard genome sequencing and annotation.</title>
        <authorList>
            <consortium name="The Broad Institute Genomics Platform"/>
            <consortium name="The Broad Institute Genome Sequencing Center for Infectious Disease"/>
            <person name="Wu L."/>
            <person name="Ma J."/>
        </authorList>
    </citation>
    <scope>NUCLEOTIDE SEQUENCE [LARGE SCALE GENOMIC DNA]</scope>
    <source>
        <strain evidence="5">JCM 16722</strain>
    </source>
</reference>
<dbReference type="EMBL" id="BAAAZK010000002">
    <property type="protein sequence ID" value="GAA4171864.1"/>
    <property type="molecule type" value="Genomic_DNA"/>
</dbReference>